<protein>
    <submittedName>
        <fullName evidence="4">Uncharacterized protein</fullName>
    </submittedName>
</protein>
<evidence type="ECO:0000256" key="1">
    <source>
        <dbReference type="ARBA" id="ARBA00009778"/>
    </source>
</evidence>
<feature type="compositionally biased region" description="Polar residues" evidence="3">
    <location>
        <begin position="75"/>
        <end position="87"/>
    </location>
</feature>
<feature type="region of interest" description="Disordered" evidence="3">
    <location>
        <begin position="1"/>
        <end position="124"/>
    </location>
</feature>
<dbReference type="PANTHER" id="PTHR34224:SF4">
    <property type="entry name" value="INTERACTOR OF CONSTITUTIVE ACTIVE ROPS 2, CHLOROPLASTIC"/>
    <property type="match status" value="1"/>
</dbReference>
<name>A0AAU9SBC2_THLAR</name>
<feature type="compositionally biased region" description="Polar residues" evidence="3">
    <location>
        <begin position="34"/>
        <end position="52"/>
    </location>
</feature>
<dbReference type="EMBL" id="OU466860">
    <property type="protein sequence ID" value="CAH2058913.1"/>
    <property type="molecule type" value="Genomic_DNA"/>
</dbReference>
<dbReference type="Proteomes" id="UP000836841">
    <property type="component" value="Chromosome 4"/>
</dbReference>
<organism evidence="4 5">
    <name type="scientific">Thlaspi arvense</name>
    <name type="common">Field penny-cress</name>
    <dbReference type="NCBI Taxonomy" id="13288"/>
    <lineage>
        <taxon>Eukaryota</taxon>
        <taxon>Viridiplantae</taxon>
        <taxon>Streptophyta</taxon>
        <taxon>Embryophyta</taxon>
        <taxon>Tracheophyta</taxon>
        <taxon>Spermatophyta</taxon>
        <taxon>Magnoliopsida</taxon>
        <taxon>eudicotyledons</taxon>
        <taxon>Gunneridae</taxon>
        <taxon>Pentapetalae</taxon>
        <taxon>rosids</taxon>
        <taxon>malvids</taxon>
        <taxon>Brassicales</taxon>
        <taxon>Brassicaceae</taxon>
        <taxon>Thlaspideae</taxon>
        <taxon>Thlaspi</taxon>
    </lineage>
</organism>
<keyword evidence="2" id="KW-0175">Coiled coil</keyword>
<sequence length="124" mass="13774">MQTPKPRPGTLEVPQKKSPAATPRTARKLKTAESDTVSSPNPKMRTPKTQSPKVVADRRSPRTPVNEIQKKRTGRTPQVASQISQLQDELKKEKEQLSASEALEKEAQDEAEETKAAFDGDQRL</sequence>
<comment type="similarity">
    <text evidence="1">Belongs to the ICR family.</text>
</comment>
<dbReference type="InterPro" id="IPR029688">
    <property type="entry name" value="ICR"/>
</dbReference>
<accession>A0AAU9SBC2</accession>
<dbReference type="PANTHER" id="PTHR34224">
    <property type="entry name" value="INTERACTOR OF CONSTITUTIVE ACTIVE ROPS 2, CHLOROPLASTIC-RELATED"/>
    <property type="match status" value="1"/>
</dbReference>
<evidence type="ECO:0000313" key="4">
    <source>
        <dbReference type="EMBL" id="CAH2058913.1"/>
    </source>
</evidence>
<gene>
    <name evidence="4" type="ORF">TAV2_LOCUS12694</name>
</gene>
<proteinExistence type="inferred from homology"/>
<evidence type="ECO:0000313" key="5">
    <source>
        <dbReference type="Proteomes" id="UP000836841"/>
    </source>
</evidence>
<evidence type="ECO:0000256" key="3">
    <source>
        <dbReference type="SAM" id="MobiDB-lite"/>
    </source>
</evidence>
<dbReference type="AlphaFoldDB" id="A0AAU9SBC2"/>
<feature type="compositionally biased region" description="Basic and acidic residues" evidence="3">
    <location>
        <begin position="88"/>
        <end position="124"/>
    </location>
</feature>
<reference evidence="4 5" key="1">
    <citation type="submission" date="2022-03" db="EMBL/GenBank/DDBJ databases">
        <authorList>
            <person name="Nunn A."/>
            <person name="Chopra R."/>
            <person name="Nunn A."/>
            <person name="Contreras Garrido A."/>
        </authorList>
    </citation>
    <scope>NUCLEOTIDE SEQUENCE [LARGE SCALE GENOMIC DNA]</scope>
</reference>
<evidence type="ECO:0000256" key="2">
    <source>
        <dbReference type="ARBA" id="ARBA00023054"/>
    </source>
</evidence>
<keyword evidence="5" id="KW-1185">Reference proteome</keyword>